<feature type="compositionally biased region" description="Acidic residues" evidence="1">
    <location>
        <begin position="77"/>
        <end position="86"/>
    </location>
</feature>
<dbReference type="EMBL" id="CAJQZP010001706">
    <property type="protein sequence ID" value="CAG5059677.1"/>
    <property type="molecule type" value="Genomic_DNA"/>
</dbReference>
<sequence length="165" mass="19275">MFQQVTHVVAETVSFQKVDNVTQYQSVSQTKLNLVPNYDSEGTSNEDKPQVYDNSVRERRLCPRNDPIIISPRYTDESDLDDDIEDPTYNFEDKFANFSGHINKNYLLPSHSNSDTDSTDQHVKEGRKRRKRPENWRQNRIKIKQNKGQSYKSMSKTQKSSQLDV</sequence>
<dbReference type="OrthoDB" id="6776127at2759"/>
<protein>
    <submittedName>
        <fullName evidence="2">(apollo) hypothetical protein</fullName>
    </submittedName>
</protein>
<organism evidence="2 3">
    <name type="scientific">Parnassius apollo</name>
    <name type="common">Apollo butterfly</name>
    <name type="synonym">Papilio apollo</name>
    <dbReference type="NCBI Taxonomy" id="110799"/>
    <lineage>
        <taxon>Eukaryota</taxon>
        <taxon>Metazoa</taxon>
        <taxon>Ecdysozoa</taxon>
        <taxon>Arthropoda</taxon>
        <taxon>Hexapoda</taxon>
        <taxon>Insecta</taxon>
        <taxon>Pterygota</taxon>
        <taxon>Neoptera</taxon>
        <taxon>Endopterygota</taxon>
        <taxon>Lepidoptera</taxon>
        <taxon>Glossata</taxon>
        <taxon>Ditrysia</taxon>
        <taxon>Papilionoidea</taxon>
        <taxon>Papilionidae</taxon>
        <taxon>Parnassiinae</taxon>
        <taxon>Parnassini</taxon>
        <taxon>Parnassius</taxon>
        <taxon>Parnassius</taxon>
    </lineage>
</organism>
<name>A0A8S3YCI1_PARAO</name>
<accession>A0A8S3YCI1</accession>
<feature type="compositionally biased region" description="Polar residues" evidence="1">
    <location>
        <begin position="146"/>
        <end position="165"/>
    </location>
</feature>
<feature type="region of interest" description="Disordered" evidence="1">
    <location>
        <begin position="108"/>
        <end position="165"/>
    </location>
</feature>
<keyword evidence="3" id="KW-1185">Reference proteome</keyword>
<gene>
    <name evidence="2" type="ORF">PAPOLLO_LOCUS28081</name>
</gene>
<evidence type="ECO:0000256" key="1">
    <source>
        <dbReference type="SAM" id="MobiDB-lite"/>
    </source>
</evidence>
<comment type="caution">
    <text evidence="2">The sequence shown here is derived from an EMBL/GenBank/DDBJ whole genome shotgun (WGS) entry which is preliminary data.</text>
</comment>
<dbReference type="Proteomes" id="UP000691718">
    <property type="component" value="Unassembled WGS sequence"/>
</dbReference>
<evidence type="ECO:0000313" key="2">
    <source>
        <dbReference type="EMBL" id="CAG5059677.1"/>
    </source>
</evidence>
<feature type="region of interest" description="Disordered" evidence="1">
    <location>
        <begin position="63"/>
        <end position="86"/>
    </location>
</feature>
<evidence type="ECO:0000313" key="3">
    <source>
        <dbReference type="Proteomes" id="UP000691718"/>
    </source>
</evidence>
<proteinExistence type="predicted"/>
<reference evidence="2" key="1">
    <citation type="submission" date="2021-04" db="EMBL/GenBank/DDBJ databases">
        <authorList>
            <person name="Tunstrom K."/>
        </authorList>
    </citation>
    <scope>NUCLEOTIDE SEQUENCE</scope>
</reference>
<dbReference type="AlphaFoldDB" id="A0A8S3YCI1"/>